<name>A0A4R7SXW2_9ACTN</name>
<protein>
    <submittedName>
        <fullName evidence="1">Uncharacterized protein</fullName>
    </submittedName>
</protein>
<dbReference type="OrthoDB" id="3831242at2"/>
<accession>A0A4R7SXW2</accession>
<comment type="caution">
    <text evidence="1">The sequence shown here is derived from an EMBL/GenBank/DDBJ whole genome shotgun (WGS) entry which is preliminary data.</text>
</comment>
<sequence length="102" mass="11385">MGIQRLLVNWLTRFRPASPNGSLAGSVLRTWSDSQLYAVWRATTTDSYRAAAGPRPITVAQARQLLIAEIERRYPVQTRTWLTSPAALTGEPPEFLRTGQDS</sequence>
<gene>
    <name evidence="1" type="ORF">EV138_5730</name>
</gene>
<evidence type="ECO:0000313" key="2">
    <source>
        <dbReference type="Proteomes" id="UP000295151"/>
    </source>
</evidence>
<keyword evidence="2" id="KW-1185">Reference proteome</keyword>
<dbReference type="AlphaFoldDB" id="A0A4R7SXW2"/>
<organism evidence="1 2">
    <name type="scientific">Kribbella voronezhensis</name>
    <dbReference type="NCBI Taxonomy" id="2512212"/>
    <lineage>
        <taxon>Bacteria</taxon>
        <taxon>Bacillati</taxon>
        <taxon>Actinomycetota</taxon>
        <taxon>Actinomycetes</taxon>
        <taxon>Propionibacteriales</taxon>
        <taxon>Kribbellaceae</taxon>
        <taxon>Kribbella</taxon>
    </lineage>
</organism>
<dbReference type="Proteomes" id="UP000295151">
    <property type="component" value="Unassembled WGS sequence"/>
</dbReference>
<dbReference type="RefSeq" id="WP_133982389.1">
    <property type="nucleotide sequence ID" value="NZ_SOCE01000002.1"/>
</dbReference>
<reference evidence="1 2" key="1">
    <citation type="submission" date="2019-03" db="EMBL/GenBank/DDBJ databases">
        <title>Genomic Encyclopedia of Type Strains, Phase III (KMG-III): the genomes of soil and plant-associated and newly described type strains.</title>
        <authorList>
            <person name="Whitman W."/>
        </authorList>
    </citation>
    <scope>NUCLEOTIDE SEQUENCE [LARGE SCALE GENOMIC DNA]</scope>
    <source>
        <strain evidence="1 2">VKM Ac-2575</strain>
    </source>
</reference>
<proteinExistence type="predicted"/>
<dbReference type="EMBL" id="SOCE01000002">
    <property type="protein sequence ID" value="TDU83268.1"/>
    <property type="molecule type" value="Genomic_DNA"/>
</dbReference>
<evidence type="ECO:0000313" key="1">
    <source>
        <dbReference type="EMBL" id="TDU83268.1"/>
    </source>
</evidence>